<keyword evidence="3" id="KW-0863">Zinc-finger</keyword>
<evidence type="ECO:0000256" key="2">
    <source>
        <dbReference type="ARBA" id="ARBA00022723"/>
    </source>
</evidence>
<dbReference type="Pfam" id="PF08766">
    <property type="entry name" value="DEK_C"/>
    <property type="match status" value="1"/>
</dbReference>
<evidence type="ECO:0000256" key="5">
    <source>
        <dbReference type="ARBA" id="ARBA00022853"/>
    </source>
</evidence>
<dbReference type="InterPro" id="IPR044198">
    <property type="entry name" value="DEK"/>
</dbReference>
<evidence type="ECO:0000256" key="7">
    <source>
        <dbReference type="ARBA" id="ARBA00023125"/>
    </source>
</evidence>
<evidence type="ECO:0000256" key="8">
    <source>
        <dbReference type="ARBA" id="ARBA00023163"/>
    </source>
</evidence>
<keyword evidence="4" id="KW-0862">Zinc</keyword>
<feature type="domain" description="DEK-C" evidence="11">
    <location>
        <begin position="213"/>
        <end position="268"/>
    </location>
</feature>
<dbReference type="GO" id="GO:0006325">
    <property type="term" value="P:chromatin organization"/>
    <property type="evidence" value="ECO:0007669"/>
    <property type="project" value="UniProtKB-KW"/>
</dbReference>
<evidence type="ECO:0000256" key="3">
    <source>
        <dbReference type="ARBA" id="ARBA00022771"/>
    </source>
</evidence>
<proteinExistence type="predicted"/>
<evidence type="ECO:0000313" key="13">
    <source>
        <dbReference type="Proteomes" id="UP000623129"/>
    </source>
</evidence>
<evidence type="ECO:0000259" key="11">
    <source>
        <dbReference type="PROSITE" id="PS51998"/>
    </source>
</evidence>
<dbReference type="PROSITE" id="PS51998">
    <property type="entry name" value="DEK_C"/>
    <property type="match status" value="1"/>
</dbReference>
<dbReference type="InterPro" id="IPR014876">
    <property type="entry name" value="DEK_C"/>
</dbReference>
<comment type="subcellular location">
    <subcellularLocation>
        <location evidence="1">Nucleus</location>
        <location evidence="1">Nucleolus</location>
    </subcellularLocation>
</comment>
<feature type="compositionally biased region" description="Basic and acidic residues" evidence="10">
    <location>
        <begin position="16"/>
        <end position="25"/>
    </location>
</feature>
<feature type="compositionally biased region" description="Basic and acidic residues" evidence="10">
    <location>
        <begin position="202"/>
        <end position="213"/>
    </location>
</feature>
<dbReference type="PANTHER" id="PTHR13468">
    <property type="entry name" value="DEK PROTEIN"/>
    <property type="match status" value="1"/>
</dbReference>
<name>A0A833RSU6_9POAL</name>
<dbReference type="Gene3D" id="1.10.10.60">
    <property type="entry name" value="Homeodomain-like"/>
    <property type="match status" value="1"/>
</dbReference>
<dbReference type="GO" id="GO:2000779">
    <property type="term" value="P:regulation of double-strand break repair"/>
    <property type="evidence" value="ECO:0007669"/>
    <property type="project" value="TreeGrafter"/>
</dbReference>
<evidence type="ECO:0000256" key="1">
    <source>
        <dbReference type="ARBA" id="ARBA00004604"/>
    </source>
</evidence>
<feature type="region of interest" description="Disordered" evidence="10">
    <location>
        <begin position="142"/>
        <end position="213"/>
    </location>
</feature>
<evidence type="ECO:0000256" key="4">
    <source>
        <dbReference type="ARBA" id="ARBA00022833"/>
    </source>
</evidence>
<dbReference type="SUPFAM" id="SSF109715">
    <property type="entry name" value="DEK C-terminal domain"/>
    <property type="match status" value="1"/>
</dbReference>
<evidence type="ECO:0000256" key="9">
    <source>
        <dbReference type="ARBA" id="ARBA00023242"/>
    </source>
</evidence>
<dbReference type="Proteomes" id="UP000623129">
    <property type="component" value="Unassembled WGS sequence"/>
</dbReference>
<evidence type="ECO:0000313" key="12">
    <source>
        <dbReference type="EMBL" id="KAF3339004.1"/>
    </source>
</evidence>
<dbReference type="GO" id="GO:0005730">
    <property type="term" value="C:nucleolus"/>
    <property type="evidence" value="ECO:0007669"/>
    <property type="project" value="UniProtKB-SubCell"/>
</dbReference>
<protein>
    <submittedName>
        <fullName evidence="12">E3 ubiquitin-protein ligase SINA-like 9</fullName>
    </submittedName>
</protein>
<dbReference type="FunFam" id="1.10.10.60:FF:000220">
    <property type="entry name" value="DEK domain-containing chromatin associated protein"/>
    <property type="match status" value="1"/>
</dbReference>
<keyword evidence="6" id="KW-0805">Transcription regulation</keyword>
<keyword evidence="5" id="KW-0156">Chromatin regulator</keyword>
<keyword evidence="8" id="KW-0804">Transcription</keyword>
<gene>
    <name evidence="12" type="ORF">FCM35_KLT16475</name>
</gene>
<accession>A0A833RSU6</accession>
<dbReference type="EMBL" id="SWLB01000004">
    <property type="protein sequence ID" value="KAF3339004.1"/>
    <property type="molecule type" value="Genomic_DNA"/>
</dbReference>
<dbReference type="GO" id="GO:0008270">
    <property type="term" value="F:zinc ion binding"/>
    <property type="evidence" value="ECO:0007669"/>
    <property type="project" value="UniProtKB-KW"/>
</dbReference>
<dbReference type="SUPFAM" id="SSF49599">
    <property type="entry name" value="TRAF domain-like"/>
    <property type="match status" value="1"/>
</dbReference>
<dbReference type="PANTHER" id="PTHR13468:SF1">
    <property type="entry name" value="PROTEIN DEK"/>
    <property type="match status" value="1"/>
</dbReference>
<feature type="compositionally biased region" description="Basic and acidic residues" evidence="10">
    <location>
        <begin position="150"/>
        <end position="184"/>
    </location>
</feature>
<feature type="region of interest" description="Disordered" evidence="10">
    <location>
        <begin position="1"/>
        <end position="25"/>
    </location>
</feature>
<dbReference type="GO" id="GO:0003677">
    <property type="term" value="F:DNA binding"/>
    <property type="evidence" value="ECO:0007669"/>
    <property type="project" value="UniProtKB-KW"/>
</dbReference>
<dbReference type="AlphaFoldDB" id="A0A833RSU6"/>
<dbReference type="Gene3D" id="3.30.40.10">
    <property type="entry name" value="Zinc/RING finger domain, C3HC4 (zinc finger)"/>
    <property type="match status" value="2"/>
</dbReference>
<keyword evidence="2" id="KW-0479">Metal-binding</keyword>
<dbReference type="GO" id="GO:0042393">
    <property type="term" value="F:histone binding"/>
    <property type="evidence" value="ECO:0007669"/>
    <property type="project" value="TreeGrafter"/>
</dbReference>
<organism evidence="12 13">
    <name type="scientific">Carex littledalei</name>
    <dbReference type="NCBI Taxonomy" id="544730"/>
    <lineage>
        <taxon>Eukaryota</taxon>
        <taxon>Viridiplantae</taxon>
        <taxon>Streptophyta</taxon>
        <taxon>Embryophyta</taxon>
        <taxon>Tracheophyta</taxon>
        <taxon>Spermatophyta</taxon>
        <taxon>Magnoliopsida</taxon>
        <taxon>Liliopsida</taxon>
        <taxon>Poales</taxon>
        <taxon>Cyperaceae</taxon>
        <taxon>Cyperoideae</taxon>
        <taxon>Cariceae</taxon>
        <taxon>Carex</taxon>
        <taxon>Carex subgen. Euthyceras</taxon>
    </lineage>
</organism>
<keyword evidence="7" id="KW-0238">DNA-binding</keyword>
<dbReference type="OrthoDB" id="4788989at2759"/>
<reference evidence="12" key="1">
    <citation type="submission" date="2020-01" db="EMBL/GenBank/DDBJ databases">
        <title>Genome sequence of Kobresia littledalei, the first chromosome-level genome in the family Cyperaceae.</title>
        <authorList>
            <person name="Qu G."/>
        </authorList>
    </citation>
    <scope>NUCLEOTIDE SEQUENCE</scope>
    <source>
        <strain evidence="12">C.B.Clarke</strain>
        <tissue evidence="12">Leaf</tissue>
    </source>
</reference>
<dbReference type="InterPro" id="IPR013083">
    <property type="entry name" value="Znf_RING/FYVE/PHD"/>
</dbReference>
<sequence>METGGGETSSSSSPREIGEQETTRRNEIVVTIDPDSLHCSICTNSLCSPLYQCLYGHIACFSCWEKVQYKCSTCDEPIVPQNIALEKMLASIQLLFPNTIYGCCRSILYSQMQMHTETCEFGPSLCPIPGCAHKAFSEEEEEVNAKKRKESKEVKVQEEKEGKKKGKKEEAAAKPENKEKKEAKASTSIAAKEKKKPAAKKQGKEKMSEEVKGPTKEELHAVISELLFEVDFETATLADILRQLGAQFKVDLMDRAAEVKQILEDVINSMSEEEDEPKEKVGFCSRP</sequence>
<evidence type="ECO:0000256" key="6">
    <source>
        <dbReference type="ARBA" id="ARBA00023015"/>
    </source>
</evidence>
<keyword evidence="13" id="KW-1185">Reference proteome</keyword>
<dbReference type="Pfam" id="PF21362">
    <property type="entry name" value="Sina_RING"/>
    <property type="match status" value="1"/>
</dbReference>
<keyword evidence="9" id="KW-0539">Nucleus</keyword>
<evidence type="ECO:0000256" key="10">
    <source>
        <dbReference type="SAM" id="MobiDB-lite"/>
    </source>
</evidence>
<dbReference type="InterPro" id="IPR049548">
    <property type="entry name" value="Sina-like_RING"/>
</dbReference>
<comment type="caution">
    <text evidence="12">The sequence shown here is derived from an EMBL/GenBank/DDBJ whole genome shotgun (WGS) entry which is preliminary data.</text>
</comment>